<keyword evidence="2" id="KW-0479">Metal-binding</keyword>
<feature type="binding site" evidence="6">
    <location>
        <position position="109"/>
    </location>
    <ligand>
        <name>(3R)-3-methyl-D-ornithine</name>
        <dbReference type="ChEBI" id="CHEBI:64642"/>
    </ligand>
</feature>
<dbReference type="InterPro" id="IPR013785">
    <property type="entry name" value="Aldolase_TIM"/>
</dbReference>
<gene>
    <name evidence="8" type="ORF">Bccel_3250</name>
</gene>
<evidence type="ECO:0000256" key="5">
    <source>
        <dbReference type="PIRSR" id="PIRSR004762-1"/>
    </source>
</evidence>
<keyword evidence="5" id="KW-0004">4Fe-4S</keyword>
<sequence length="369" mass="41586">MVSLNINNILKRALDEESLSKEEVQYLIGIDKEDDRKKLFDAAKEMRTRYFSDKVFMYGFVYFSTYCRNDCTFCYYRKSNSYCRRYRKSDEEIMQAAYDLEQSGAHLIDLTMGEDPEYLMDGSDKLIQLVKAVSDSVKLPVMVSPGVVNRDTLKKLRNSGATWYACYQETHNRLLYKALRINQNYDDRWISKVHAKEAGLLVEEGLLLGVGDGVKDAADSLFKMKSIDADQIRVMTFVPQHGTPMYKALKGSDKLELNMIAVMRIMFPDRLIPASLDVEGIVGLRERLEAGANVVTSLIPPKSGLMGVSQSILDIDEGNRTVKGIEPLLIDCGLAPAALSEYREFINKRHNNLEPVNCLNGGGLVCGLL</sequence>
<feature type="binding site" evidence="6">
    <location>
        <position position="297"/>
    </location>
    <ligand>
        <name>(3R)-3-methyl-D-ornithine</name>
        <dbReference type="ChEBI" id="CHEBI:64642"/>
    </ligand>
</feature>
<keyword evidence="9" id="KW-1185">Reference proteome</keyword>
<dbReference type="InterPro" id="IPR058240">
    <property type="entry name" value="rSAM_sf"/>
</dbReference>
<dbReference type="CDD" id="cd01335">
    <property type="entry name" value="Radical_SAM"/>
    <property type="match status" value="1"/>
</dbReference>
<dbReference type="PATRIC" id="fig|398512.5.peg.3409"/>
<feature type="binding site" evidence="5">
    <location>
        <position position="74"/>
    </location>
    <ligand>
        <name>[4Fe-4S] cluster</name>
        <dbReference type="ChEBI" id="CHEBI:49883"/>
        <note>4Fe-4S-S-AdoMet</note>
    </ligand>
</feature>
<dbReference type="SUPFAM" id="SSF102114">
    <property type="entry name" value="Radical SAM enzymes"/>
    <property type="match status" value="1"/>
</dbReference>
<dbReference type="SFLD" id="SFLDG01060">
    <property type="entry name" value="BATS_domain_containing"/>
    <property type="match status" value="1"/>
</dbReference>
<dbReference type="STRING" id="398512.Bccel_3250"/>
<dbReference type="InterPro" id="IPR006638">
    <property type="entry name" value="Elp3/MiaA/NifB-like_rSAM"/>
</dbReference>
<dbReference type="PROSITE" id="PS51918">
    <property type="entry name" value="RADICAL_SAM"/>
    <property type="match status" value="1"/>
</dbReference>
<accession>A0A0L6JQB2</accession>
<name>A0A0L6JQB2_9FIRM</name>
<dbReference type="NCBIfam" id="TIGR03910">
    <property type="entry name" value="pyrrolys_PylB"/>
    <property type="match status" value="1"/>
</dbReference>
<dbReference type="PANTHER" id="PTHR43726:SF1">
    <property type="entry name" value="BIOTIN SYNTHASE"/>
    <property type="match status" value="1"/>
</dbReference>
<dbReference type="AlphaFoldDB" id="A0A0L6JQB2"/>
<reference evidence="9" key="1">
    <citation type="submission" date="2015-07" db="EMBL/GenBank/DDBJ databases">
        <title>Near-Complete Genome Sequence of the Cellulolytic Bacterium Bacteroides (Pseudobacteroides) cellulosolvens ATCC 35603.</title>
        <authorList>
            <person name="Dassa B."/>
            <person name="Utturkar S.M."/>
            <person name="Klingeman D.M."/>
            <person name="Hurt R.A."/>
            <person name="Keller M."/>
            <person name="Xu J."/>
            <person name="Reddy Y.H.K."/>
            <person name="Borovok I."/>
            <person name="Grinberg I.R."/>
            <person name="Lamed R."/>
            <person name="Zhivin O."/>
            <person name="Bayer E.A."/>
            <person name="Brown S.D."/>
        </authorList>
    </citation>
    <scope>NUCLEOTIDE SEQUENCE [LARGE SCALE GENOMIC DNA]</scope>
    <source>
        <strain evidence="9">DSM 2933</strain>
    </source>
</reference>
<dbReference type="SFLD" id="SFLDG01280">
    <property type="entry name" value="HydE/PylB-like"/>
    <property type="match status" value="1"/>
</dbReference>
<dbReference type="PIRSF" id="PIRSF004762">
    <property type="entry name" value="CHP00423"/>
    <property type="match status" value="1"/>
</dbReference>
<feature type="domain" description="Radical SAM core" evidence="7">
    <location>
        <begin position="53"/>
        <end position="277"/>
    </location>
</feature>
<feature type="binding site" evidence="5">
    <location>
        <position position="67"/>
    </location>
    <ligand>
        <name>[4Fe-4S] cluster</name>
        <dbReference type="ChEBI" id="CHEBI:49883"/>
        <note>4Fe-4S-S-AdoMet</note>
    </ligand>
</feature>
<organism evidence="8 9">
    <name type="scientific">Pseudobacteroides cellulosolvens ATCC 35603 = DSM 2933</name>
    <dbReference type="NCBI Taxonomy" id="398512"/>
    <lineage>
        <taxon>Bacteria</taxon>
        <taxon>Bacillati</taxon>
        <taxon>Bacillota</taxon>
        <taxon>Clostridia</taxon>
        <taxon>Eubacteriales</taxon>
        <taxon>Oscillospiraceae</taxon>
        <taxon>Pseudobacteroides</taxon>
    </lineage>
</organism>
<dbReference type="Gene3D" id="3.20.20.70">
    <property type="entry name" value="Aldolase class I"/>
    <property type="match status" value="1"/>
</dbReference>
<dbReference type="GO" id="GO:0046872">
    <property type="term" value="F:metal ion binding"/>
    <property type="evidence" value="ECO:0007669"/>
    <property type="project" value="UniProtKB-KW"/>
</dbReference>
<dbReference type="Pfam" id="PF04055">
    <property type="entry name" value="Radical_SAM"/>
    <property type="match status" value="1"/>
</dbReference>
<protein>
    <submittedName>
        <fullName evidence="8">Pyrrolysine biosynthesis protein PylB</fullName>
    </submittedName>
</protein>
<evidence type="ECO:0000259" key="7">
    <source>
        <dbReference type="PROSITE" id="PS51918"/>
    </source>
</evidence>
<evidence type="ECO:0000256" key="3">
    <source>
        <dbReference type="ARBA" id="ARBA00023004"/>
    </source>
</evidence>
<comment type="cofactor">
    <cofactor evidence="5">
        <name>[4Fe-4S] cluster</name>
        <dbReference type="ChEBI" id="CHEBI:49883"/>
    </cofactor>
    <text evidence="5">Binds 1 [4Fe-4S] cluster. The cluster is coordinated with 3 cysteines and an exchangeable S-adenosyl-L-methionine.</text>
</comment>
<keyword evidence="1 5" id="KW-0949">S-adenosyl-L-methionine</keyword>
<evidence type="ECO:0000313" key="8">
    <source>
        <dbReference type="EMBL" id="KNY27979.1"/>
    </source>
</evidence>
<evidence type="ECO:0000256" key="2">
    <source>
        <dbReference type="ARBA" id="ARBA00022723"/>
    </source>
</evidence>
<proteinExistence type="predicted"/>
<feature type="binding site" evidence="6">
    <location>
        <position position="144"/>
    </location>
    <ligand>
        <name>(3R)-3-methyl-D-ornithine</name>
        <dbReference type="ChEBI" id="CHEBI:64642"/>
    </ligand>
</feature>
<dbReference type="SFLD" id="SFLDF00349">
    <property type="entry name" value="3-methylornithine_synthase_(Py"/>
    <property type="match status" value="1"/>
</dbReference>
<feature type="binding site" evidence="6">
    <location>
        <position position="167"/>
    </location>
    <ligand>
        <name>(3R)-3-methyl-D-ornithine</name>
        <dbReference type="ChEBI" id="CHEBI:64642"/>
    </ligand>
</feature>
<dbReference type="PANTHER" id="PTHR43726">
    <property type="entry name" value="3-METHYLORNITHINE SYNTHASE"/>
    <property type="match status" value="1"/>
</dbReference>
<keyword evidence="3 5" id="KW-0408">Iron</keyword>
<keyword evidence="4 5" id="KW-0411">Iron-sulfur</keyword>
<dbReference type="SFLD" id="SFLDS00029">
    <property type="entry name" value="Radical_SAM"/>
    <property type="match status" value="1"/>
</dbReference>
<comment type="caution">
    <text evidence="8">The sequence shown here is derived from an EMBL/GenBank/DDBJ whole genome shotgun (WGS) entry which is preliminary data.</text>
</comment>
<evidence type="ECO:0000256" key="4">
    <source>
        <dbReference type="ARBA" id="ARBA00023014"/>
    </source>
</evidence>
<dbReference type="GO" id="GO:0071524">
    <property type="term" value="P:pyrrolysine biosynthetic process"/>
    <property type="evidence" value="ECO:0007669"/>
    <property type="project" value="InterPro"/>
</dbReference>
<dbReference type="SMART" id="SM00729">
    <property type="entry name" value="Elp3"/>
    <property type="match status" value="1"/>
</dbReference>
<evidence type="ECO:0000256" key="6">
    <source>
        <dbReference type="PIRSR" id="PIRSR004762-2"/>
    </source>
</evidence>
<dbReference type="OrthoDB" id="9775764at2"/>
<feature type="binding site" evidence="6">
    <location>
        <position position="180"/>
    </location>
    <ligand>
        <name>S-adenosyl-L-methionine</name>
        <dbReference type="ChEBI" id="CHEBI:59789"/>
    </ligand>
</feature>
<feature type="binding site" evidence="6">
    <location>
        <position position="233"/>
    </location>
    <ligand>
        <name>(3R)-3-methyl-D-ornithine</name>
        <dbReference type="ChEBI" id="CHEBI:64642"/>
    </ligand>
</feature>
<feature type="binding site" evidence="6">
    <location>
        <position position="275"/>
    </location>
    <ligand>
        <name>(3R)-3-methyl-D-ornithine</name>
        <dbReference type="ChEBI" id="CHEBI:64642"/>
    </ligand>
</feature>
<evidence type="ECO:0000256" key="1">
    <source>
        <dbReference type="ARBA" id="ARBA00022691"/>
    </source>
</evidence>
<dbReference type="InterPro" id="IPR023891">
    <property type="entry name" value="Pyrrolys_PylB"/>
</dbReference>
<feature type="binding site" evidence="6">
    <location>
        <position position="296"/>
    </location>
    <ligand>
        <name>(3R)-3-methyl-D-ornithine</name>
        <dbReference type="ChEBI" id="CHEBI:64642"/>
    </ligand>
</feature>
<feature type="binding site" evidence="5">
    <location>
        <position position="71"/>
    </location>
    <ligand>
        <name>[4Fe-4S] cluster</name>
        <dbReference type="ChEBI" id="CHEBI:49883"/>
        <note>4Fe-4S-S-AdoMet</note>
    </ligand>
</feature>
<dbReference type="GO" id="GO:0016740">
    <property type="term" value="F:transferase activity"/>
    <property type="evidence" value="ECO:0007669"/>
    <property type="project" value="TreeGrafter"/>
</dbReference>
<dbReference type="GO" id="GO:0051539">
    <property type="term" value="F:4 iron, 4 sulfur cluster binding"/>
    <property type="evidence" value="ECO:0007669"/>
    <property type="project" value="UniProtKB-KW"/>
</dbReference>
<dbReference type="eggNOG" id="COG0502">
    <property type="taxonomic scope" value="Bacteria"/>
</dbReference>
<feature type="binding site" evidence="6">
    <location>
        <position position="169"/>
    </location>
    <ligand>
        <name>(3R)-3-methyl-D-ornithine</name>
        <dbReference type="ChEBI" id="CHEBI:64642"/>
    </ligand>
</feature>
<dbReference type="RefSeq" id="WP_036939016.1">
    <property type="nucleotide sequence ID" value="NZ_JQKC01000008.1"/>
</dbReference>
<dbReference type="Proteomes" id="UP000036923">
    <property type="component" value="Unassembled WGS sequence"/>
</dbReference>
<evidence type="ECO:0000313" key="9">
    <source>
        <dbReference type="Proteomes" id="UP000036923"/>
    </source>
</evidence>
<dbReference type="EMBL" id="LGTC01000001">
    <property type="protein sequence ID" value="KNY27979.1"/>
    <property type="molecule type" value="Genomic_DNA"/>
</dbReference>
<dbReference type="InterPro" id="IPR034422">
    <property type="entry name" value="HydE/PylB-like"/>
</dbReference>
<dbReference type="InterPro" id="IPR007197">
    <property type="entry name" value="rSAM"/>
</dbReference>
<feature type="binding site" evidence="6">
    <location>
        <position position="73"/>
    </location>
    <ligand>
        <name>S-adenosyl-L-methionine</name>
        <dbReference type="ChEBI" id="CHEBI:59789"/>
    </ligand>
</feature>